<evidence type="ECO:0000313" key="2">
    <source>
        <dbReference type="Proteomes" id="UP000069773"/>
    </source>
</evidence>
<proteinExistence type="predicted"/>
<gene>
    <name evidence="1" type="ORF">RMCN_0530</name>
</gene>
<accession>A0ABQ0KCY2</accession>
<dbReference type="Proteomes" id="UP000069773">
    <property type="component" value="Unassembled WGS sequence"/>
</dbReference>
<reference evidence="1 2" key="1">
    <citation type="journal article" date="2016" name="Genome Announc.">
        <title>Draft Genome Sequences of Five Rapidly Growing Mycobacterium Species, M. thermoresistibile, M. fortuitum subsp. acetamidolyticum, M. canariasense, M. brisbanense, and M. novocastrense.</title>
        <authorList>
            <person name="Katahira K."/>
            <person name="Ogura Y."/>
            <person name="Gotoh Y."/>
            <person name="Hayashi T."/>
        </authorList>
    </citation>
    <scope>NUCLEOTIDE SEQUENCE [LARGE SCALE GENOMIC DNA]</scope>
    <source>
        <strain evidence="1 2">JCM18114</strain>
    </source>
</reference>
<dbReference type="EMBL" id="BCTA01000007">
    <property type="protein sequence ID" value="GAT07397.1"/>
    <property type="molecule type" value="Genomic_DNA"/>
</dbReference>
<comment type="caution">
    <text evidence="1">The sequence shown here is derived from an EMBL/GenBank/DDBJ whole genome shotgun (WGS) entry which is preliminary data.</text>
</comment>
<sequence length="81" mass="8659">MNLPFPLLKGRFPSDRGDAVTTVATLEQNVRAPDYDHVGHTTFRSVCAFPDGGDNDHNTQTTPQAVAPRATVVATPGSTHN</sequence>
<keyword evidence="2" id="KW-1185">Reference proteome</keyword>
<protein>
    <submittedName>
        <fullName evidence="1">Caspase-8</fullName>
    </submittedName>
</protein>
<evidence type="ECO:0000313" key="1">
    <source>
        <dbReference type="EMBL" id="GAT07397.1"/>
    </source>
</evidence>
<name>A0ABQ0KCY2_MYCNV</name>
<organism evidence="1 2">
    <name type="scientific">Mycolicibacterium novocastrense</name>
    <name type="common">Mycobacterium novocastrense</name>
    <dbReference type="NCBI Taxonomy" id="59813"/>
    <lineage>
        <taxon>Bacteria</taxon>
        <taxon>Bacillati</taxon>
        <taxon>Actinomycetota</taxon>
        <taxon>Actinomycetes</taxon>
        <taxon>Mycobacteriales</taxon>
        <taxon>Mycobacteriaceae</taxon>
        <taxon>Mycolicibacterium</taxon>
    </lineage>
</organism>